<name>A0A917HUW5_9SPHI</name>
<evidence type="ECO:0000313" key="4">
    <source>
        <dbReference type="Proteomes" id="UP000660862"/>
    </source>
</evidence>
<feature type="domain" description="eCIS core" evidence="2">
    <location>
        <begin position="76"/>
        <end position="141"/>
    </location>
</feature>
<evidence type="ECO:0000259" key="2">
    <source>
        <dbReference type="Pfam" id="PF13699"/>
    </source>
</evidence>
<dbReference type="Proteomes" id="UP000660862">
    <property type="component" value="Unassembled WGS sequence"/>
</dbReference>
<reference evidence="3" key="1">
    <citation type="journal article" date="2014" name="Int. J. Syst. Evol. Microbiol.">
        <title>Complete genome sequence of Corynebacterium casei LMG S-19264T (=DSM 44701T), isolated from a smear-ripened cheese.</title>
        <authorList>
            <consortium name="US DOE Joint Genome Institute (JGI-PGF)"/>
            <person name="Walter F."/>
            <person name="Albersmeier A."/>
            <person name="Kalinowski J."/>
            <person name="Ruckert C."/>
        </authorList>
    </citation>
    <scope>NUCLEOTIDE SEQUENCE</scope>
    <source>
        <strain evidence="3">CGMCC 1.12195</strain>
    </source>
</reference>
<sequence length="446" mass="48632">MKALYKENTVKAAPLQSSPRKQRGRADQQSDSFADNRLQAHVQVRAQQMADTSAHGNEITQLKTLADGKRPNRTGLPDNLKAGIENLSGYSMDDVKVHFNSDKPTVLQALAYAQGTDIHIAPGQEQHLPHEAWHVVQQKQGRVQPTLQMKGGASINNDEKLETEADTMGAKATMHSLEIDEISNPNDSKHKAPIQLQSASQSVTHASVIQYGGSKWTPHSDRQLIEKIGESSGIALYYTKDAESFYVEGWREVDKKKWVYAGAVQLEPKGEFLAMHTRSEDGMEGGLGAAMMKMAIDVVVKHHTGFKFVQLTPAPGAASKKVIELLSQKVGDPDTHAEAEDMRAIRIKDQKNAKSGQHSGDRDKRLQTWDPFILPEHLKHLESIVGSDQTDGIQITGPAGALVGFDESILAPPADHVAAISANLEGASGYGIKIPMDKLLKIGGQM</sequence>
<evidence type="ECO:0000256" key="1">
    <source>
        <dbReference type="SAM" id="MobiDB-lite"/>
    </source>
</evidence>
<protein>
    <recommendedName>
        <fullName evidence="2">eCIS core domain-containing protein</fullName>
    </recommendedName>
</protein>
<comment type="caution">
    <text evidence="3">The sequence shown here is derived from an EMBL/GenBank/DDBJ whole genome shotgun (WGS) entry which is preliminary data.</text>
</comment>
<dbReference type="InterPro" id="IPR025295">
    <property type="entry name" value="eCIS_core_dom"/>
</dbReference>
<feature type="region of interest" description="Disordered" evidence="1">
    <location>
        <begin position="1"/>
        <end position="35"/>
    </location>
</feature>
<feature type="region of interest" description="Disordered" evidence="1">
    <location>
        <begin position="346"/>
        <end position="366"/>
    </location>
</feature>
<evidence type="ECO:0000313" key="3">
    <source>
        <dbReference type="EMBL" id="GGG90045.1"/>
    </source>
</evidence>
<reference evidence="3" key="2">
    <citation type="submission" date="2020-09" db="EMBL/GenBank/DDBJ databases">
        <authorList>
            <person name="Sun Q."/>
            <person name="Zhou Y."/>
        </authorList>
    </citation>
    <scope>NUCLEOTIDE SEQUENCE</scope>
    <source>
        <strain evidence="3">CGMCC 1.12195</strain>
    </source>
</reference>
<dbReference type="Pfam" id="PF13699">
    <property type="entry name" value="eCIS_core"/>
    <property type="match status" value="1"/>
</dbReference>
<keyword evidence="4" id="KW-1185">Reference proteome</keyword>
<dbReference type="AlphaFoldDB" id="A0A917HUW5"/>
<dbReference type="RefSeq" id="WP_188506430.1">
    <property type="nucleotide sequence ID" value="NZ_BMER01000002.1"/>
</dbReference>
<proteinExistence type="predicted"/>
<accession>A0A917HUW5</accession>
<gene>
    <name evidence="3" type="ORF">GCM10007415_25500</name>
</gene>
<organism evidence="3 4">
    <name type="scientific">Parapedobacter pyrenivorans</name>
    <dbReference type="NCBI Taxonomy" id="1305674"/>
    <lineage>
        <taxon>Bacteria</taxon>
        <taxon>Pseudomonadati</taxon>
        <taxon>Bacteroidota</taxon>
        <taxon>Sphingobacteriia</taxon>
        <taxon>Sphingobacteriales</taxon>
        <taxon>Sphingobacteriaceae</taxon>
        <taxon>Parapedobacter</taxon>
    </lineage>
</organism>
<dbReference type="EMBL" id="BMER01000002">
    <property type="protein sequence ID" value="GGG90045.1"/>
    <property type="molecule type" value="Genomic_DNA"/>
</dbReference>